<dbReference type="InParanoid" id="A0A2P5EJJ3"/>
<sequence>MPKPCNGFRNTKGTFMSNYHACGVTLTDLQMNNRTTPRATYIIRGFSLASATYIIKGLSLVSYIDSGSSLVVTCYHGALE</sequence>
<dbReference type="AlphaFoldDB" id="A0A2P5EJJ3"/>
<dbReference type="Proteomes" id="UP000237000">
    <property type="component" value="Unassembled WGS sequence"/>
</dbReference>
<comment type="caution">
    <text evidence="1">The sequence shown here is derived from an EMBL/GenBank/DDBJ whole genome shotgun (WGS) entry which is preliminary data.</text>
</comment>
<gene>
    <name evidence="1" type="ORF">TorRG33x02_185610</name>
</gene>
<name>A0A2P5EJJ3_TREOI</name>
<evidence type="ECO:0000313" key="2">
    <source>
        <dbReference type="Proteomes" id="UP000237000"/>
    </source>
</evidence>
<proteinExistence type="predicted"/>
<evidence type="ECO:0000313" key="1">
    <source>
        <dbReference type="EMBL" id="PON85705.1"/>
    </source>
</evidence>
<accession>A0A2P5EJJ3</accession>
<keyword evidence="2" id="KW-1185">Reference proteome</keyword>
<reference evidence="2" key="1">
    <citation type="submission" date="2016-06" db="EMBL/GenBank/DDBJ databases">
        <title>Parallel loss of symbiosis genes in relatives of nitrogen-fixing non-legume Parasponia.</title>
        <authorList>
            <person name="Van Velzen R."/>
            <person name="Holmer R."/>
            <person name="Bu F."/>
            <person name="Rutten L."/>
            <person name="Van Zeijl A."/>
            <person name="Liu W."/>
            <person name="Santuari L."/>
            <person name="Cao Q."/>
            <person name="Sharma T."/>
            <person name="Shen D."/>
            <person name="Roswanjaya Y."/>
            <person name="Wardhani T."/>
            <person name="Kalhor M.S."/>
            <person name="Jansen J."/>
            <person name="Van den Hoogen J."/>
            <person name="Gungor B."/>
            <person name="Hartog M."/>
            <person name="Hontelez J."/>
            <person name="Verver J."/>
            <person name="Yang W.-C."/>
            <person name="Schijlen E."/>
            <person name="Repin R."/>
            <person name="Schilthuizen M."/>
            <person name="Schranz E."/>
            <person name="Heidstra R."/>
            <person name="Miyata K."/>
            <person name="Fedorova E."/>
            <person name="Kohlen W."/>
            <person name="Bisseling T."/>
            <person name="Smit S."/>
            <person name="Geurts R."/>
        </authorList>
    </citation>
    <scope>NUCLEOTIDE SEQUENCE [LARGE SCALE GENOMIC DNA]</scope>
    <source>
        <strain evidence="2">cv. RG33-2</strain>
    </source>
</reference>
<organism evidence="1 2">
    <name type="scientific">Trema orientale</name>
    <name type="common">Charcoal tree</name>
    <name type="synonym">Celtis orientalis</name>
    <dbReference type="NCBI Taxonomy" id="63057"/>
    <lineage>
        <taxon>Eukaryota</taxon>
        <taxon>Viridiplantae</taxon>
        <taxon>Streptophyta</taxon>
        <taxon>Embryophyta</taxon>
        <taxon>Tracheophyta</taxon>
        <taxon>Spermatophyta</taxon>
        <taxon>Magnoliopsida</taxon>
        <taxon>eudicotyledons</taxon>
        <taxon>Gunneridae</taxon>
        <taxon>Pentapetalae</taxon>
        <taxon>rosids</taxon>
        <taxon>fabids</taxon>
        <taxon>Rosales</taxon>
        <taxon>Cannabaceae</taxon>
        <taxon>Trema</taxon>
    </lineage>
</organism>
<protein>
    <submittedName>
        <fullName evidence="1">Uncharacterized protein</fullName>
    </submittedName>
</protein>
<dbReference type="EMBL" id="JXTC01000144">
    <property type="protein sequence ID" value="PON85705.1"/>
    <property type="molecule type" value="Genomic_DNA"/>
</dbReference>